<protein>
    <submittedName>
        <fullName evidence="3">Uncharacterized protein</fullName>
    </submittedName>
</protein>
<evidence type="ECO:0000313" key="2">
    <source>
        <dbReference type="Proteomes" id="UP000887565"/>
    </source>
</evidence>
<dbReference type="WBParaSite" id="nRc.2.0.1.t36198-RA">
    <property type="protein sequence ID" value="nRc.2.0.1.t36198-RA"/>
    <property type="gene ID" value="nRc.2.0.1.g36198"/>
</dbReference>
<sequence length="69" mass="7279">MSAMTTRVTNTTSLPPTAPTSVQSTTQAQLQLVITTRPVLGVAPPTSSAPTVELQLPSEATQLPNYTHF</sequence>
<keyword evidence="2" id="KW-1185">Reference proteome</keyword>
<feature type="region of interest" description="Disordered" evidence="1">
    <location>
        <begin position="1"/>
        <end position="23"/>
    </location>
</feature>
<dbReference type="AlphaFoldDB" id="A0A915KBN9"/>
<accession>A0A915KBN9</accession>
<name>A0A915KBN9_ROMCU</name>
<organism evidence="2 3">
    <name type="scientific">Romanomermis culicivorax</name>
    <name type="common">Nematode worm</name>
    <dbReference type="NCBI Taxonomy" id="13658"/>
    <lineage>
        <taxon>Eukaryota</taxon>
        <taxon>Metazoa</taxon>
        <taxon>Ecdysozoa</taxon>
        <taxon>Nematoda</taxon>
        <taxon>Enoplea</taxon>
        <taxon>Dorylaimia</taxon>
        <taxon>Mermithida</taxon>
        <taxon>Mermithoidea</taxon>
        <taxon>Mermithidae</taxon>
        <taxon>Romanomermis</taxon>
    </lineage>
</organism>
<reference evidence="3" key="1">
    <citation type="submission" date="2022-11" db="UniProtKB">
        <authorList>
            <consortium name="WormBaseParasite"/>
        </authorList>
    </citation>
    <scope>IDENTIFICATION</scope>
</reference>
<dbReference type="Proteomes" id="UP000887565">
    <property type="component" value="Unplaced"/>
</dbReference>
<evidence type="ECO:0000256" key="1">
    <source>
        <dbReference type="SAM" id="MobiDB-lite"/>
    </source>
</evidence>
<evidence type="ECO:0000313" key="3">
    <source>
        <dbReference type="WBParaSite" id="nRc.2.0.1.t36198-RA"/>
    </source>
</evidence>
<proteinExistence type="predicted"/>